<name>A0A429GEV7_9CREN</name>
<accession>A0A429GEV7</accession>
<dbReference type="CDD" id="cd22231">
    <property type="entry name" value="RHH_NikR_HicB-like"/>
    <property type="match status" value="1"/>
</dbReference>
<sequence>MPRSAIPPEKRKISVNLSIDIDLLNLLDKYIEEVRKEDPRVSRSKVIGEALREYLQKHGISMEG</sequence>
<dbReference type="Proteomes" id="UP000277582">
    <property type="component" value="Unassembled WGS sequence"/>
</dbReference>
<proteinExistence type="predicted"/>
<comment type="caution">
    <text evidence="1">The sequence shown here is derived from an EMBL/GenBank/DDBJ whole genome shotgun (WGS) entry which is preliminary data.</text>
</comment>
<reference evidence="1 2" key="1">
    <citation type="submission" date="2018-10" db="EMBL/GenBank/DDBJ databases">
        <title>Co-occurring genomic capacity for anaerobic methane metabolism and dissimilatory sulfite reduction discovered in the Korarchaeota.</title>
        <authorList>
            <person name="Mckay L.J."/>
            <person name="Dlakic M."/>
            <person name="Fields M.W."/>
            <person name="Delmont T.O."/>
            <person name="Eren A.M."/>
            <person name="Jay Z.J."/>
            <person name="Klingelsmith K.B."/>
            <person name="Rusch D.B."/>
            <person name="Inskeep W.P."/>
        </authorList>
    </citation>
    <scope>NUCLEOTIDE SEQUENCE [LARGE SCALE GENOMIC DNA]</scope>
    <source>
        <strain evidence="1 2">MDKW</strain>
    </source>
</reference>
<evidence type="ECO:0008006" key="3">
    <source>
        <dbReference type="Google" id="ProtNLM"/>
    </source>
</evidence>
<organism evidence="1 2">
    <name type="scientific">Candidatus Methanodesulfokora washburnensis</name>
    <dbReference type="NCBI Taxonomy" id="2478471"/>
    <lineage>
        <taxon>Archaea</taxon>
        <taxon>Thermoproteota</taxon>
        <taxon>Candidatus Korarchaeia</taxon>
        <taxon>Candidatus Korarchaeia incertae sedis</taxon>
        <taxon>Candidatus Methanodesulfokora</taxon>
    </lineage>
</organism>
<keyword evidence="2" id="KW-1185">Reference proteome</keyword>
<protein>
    <recommendedName>
        <fullName evidence="3">Ribbon-helix-helix protein, CopG family</fullName>
    </recommendedName>
</protein>
<evidence type="ECO:0000313" key="1">
    <source>
        <dbReference type="EMBL" id="RSN72283.1"/>
    </source>
</evidence>
<dbReference type="EMBL" id="RCOS01000161">
    <property type="protein sequence ID" value="RSN72283.1"/>
    <property type="molecule type" value="Genomic_DNA"/>
</dbReference>
<gene>
    <name evidence="1" type="ORF">D6D85_14520</name>
</gene>
<evidence type="ECO:0000313" key="2">
    <source>
        <dbReference type="Proteomes" id="UP000277582"/>
    </source>
</evidence>
<dbReference type="AlphaFoldDB" id="A0A429GEV7"/>
<dbReference type="RefSeq" id="WP_125672663.1">
    <property type="nucleotide sequence ID" value="NZ_RCOS01000161.1"/>
</dbReference>